<dbReference type="InterPro" id="IPR051048">
    <property type="entry name" value="Peptidase_S8/S53_subtilisin"/>
</dbReference>
<evidence type="ECO:0000313" key="12">
    <source>
        <dbReference type="EMBL" id="SCF02662.1"/>
    </source>
</evidence>
<evidence type="ECO:0000259" key="11">
    <source>
        <dbReference type="Pfam" id="PF02225"/>
    </source>
</evidence>
<keyword evidence="13" id="KW-1185">Reference proteome</keyword>
<feature type="domain" description="Peptidase S8/S53" evidence="10">
    <location>
        <begin position="234"/>
        <end position="495"/>
    </location>
</feature>
<evidence type="ECO:0000256" key="3">
    <source>
        <dbReference type="ARBA" id="ARBA00022670"/>
    </source>
</evidence>
<dbReference type="GO" id="GO:0005975">
    <property type="term" value="P:carbohydrate metabolic process"/>
    <property type="evidence" value="ECO:0007669"/>
    <property type="project" value="UniProtKB-ARBA"/>
</dbReference>
<dbReference type="InterPro" id="IPR022398">
    <property type="entry name" value="Peptidase_S8_His-AS"/>
</dbReference>
<keyword evidence="3 8" id="KW-0645">Protease</keyword>
<sequence>MSLPLSPSEPGRLRRRLIAAATATGLIAGGIATIQTPVTAASPAVAPKAETRSTHTITLITGDVVTVTTSADGRETVDVDRPDNATGGVHLQESGGDLFVLPDEALPLLTSDKLDRRLFNVTDLIEMGYDDAKTASVPLIATYAPAKARAAKPVVPRGTKLVRDLRKVGAASLAADKKQARTFWTTVAPAASGSSPTLGAGVAKLWLDGRVGASLKESVPQIGAPEAWAAGYDGHGVKVAVLDSGVDASHPDLVNQIDDKVSFVPNEDTSDVNGHGTHVASTIVGTGAASGGTYKGVAPGADLIVGKVLGNDGFGMDSWVLAGMQWAAESGADVVSMSLSDPTLSDGTDPMAVAVDTLSAQYGTLFVIASGNAGPQSIGTPSSAASALTVGAVDKQDRLAYFSSTGPLVRSGALKPDITAPGVDITAARSQQMTTGTGPYRTISGTSMATPHVSGAAAILAQRHPDWSGAQLKEALMSSAKGLAAGYTPYEVGAGRLDVAAAVRASVRATGSVFFGNFDWPHEPTDAPVTKPVTFTNSGSTAVTLNLAITGTGPFSLGATSVTVPAGGSASVPVTGDPTRPGTGQFTGYLVGTDAATGTPVTRTSLGLLKEDERYDLKVKLVGRDGKPAASIVVIKKAGEFYPLLLNIDGETTLRMPPGTYTVESTLDVPGERPDSLGLALLVDPETVLDDSGAEVVLDASKARLLDTVAPQHSQDRQRKLDYTVKYANGDSFRDGFMVPVQYDDLYVTPTDKVTQGSFTMINRWRKGEPQLSVDVPGLPPVDVTVQPGSTLTAGSETLPTVYAGTGAAADYATLDAKGKAVVVTRSDAVSATDRAAAAAAAGAKLLLVVNDGVGVLNEWVGTSPIPVATVHRDAGAQLIGRAKTGTLRLITNQVPYANYVYDLTRNYSGQVPDRPLSYHPNRQELARIDARYYNATKGMEGGGFRYDVTFTPSLGFAEREWHPATRTEWVTPDQVWHEVHSQGTWTDTANRNTYAKGSTTRQDWFAPAIRPAFNRAFAVQNSRYRDYMTINVQAWSPSGDGLEHGGNLEWGSVPTNLKLYQGDRMLYENKYSSSMQWQSVPAGKLPYRLVLDASRPAEQWRLSTRTHTEWDFVSSSNEADNFEPFALLQMEYRLDTDLHGDVKAGSTEEIRLKPIPQAGGGPSTGNVTSVTLEVSYDDGATWQQVTLSRDAGDWWNGALKLAKQPGGYVSLRATGKTDAGFSVKQEIIRAYGLR</sequence>
<dbReference type="InterPro" id="IPR023827">
    <property type="entry name" value="Peptidase_S8_Asp-AS"/>
</dbReference>
<dbReference type="PROSITE" id="PS00138">
    <property type="entry name" value="SUBTILASE_SER"/>
    <property type="match status" value="1"/>
</dbReference>
<accession>A0A1C4X2F4</accession>
<name>A0A1C4X2F4_MICVI</name>
<evidence type="ECO:0000256" key="4">
    <source>
        <dbReference type="ARBA" id="ARBA00022729"/>
    </source>
</evidence>
<dbReference type="Pfam" id="PF02225">
    <property type="entry name" value="PA"/>
    <property type="match status" value="1"/>
</dbReference>
<dbReference type="InterPro" id="IPR000209">
    <property type="entry name" value="Peptidase_S8/S53_dom"/>
</dbReference>
<dbReference type="InterPro" id="IPR036852">
    <property type="entry name" value="Peptidase_S8/S53_dom_sf"/>
</dbReference>
<gene>
    <name evidence="12" type="ORF">GA0074695_2951</name>
</gene>
<dbReference type="PANTHER" id="PTHR43399:SF4">
    <property type="entry name" value="CELL WALL-ASSOCIATED PROTEASE"/>
    <property type="match status" value="1"/>
</dbReference>
<evidence type="ECO:0000256" key="7">
    <source>
        <dbReference type="PIRSR" id="PIRSR615500-1"/>
    </source>
</evidence>
<dbReference type="InterPro" id="IPR015500">
    <property type="entry name" value="Peptidase_S8_subtilisin-rel"/>
</dbReference>
<dbReference type="PANTHER" id="PTHR43399">
    <property type="entry name" value="SUBTILISIN-RELATED"/>
    <property type="match status" value="1"/>
</dbReference>
<keyword evidence="2" id="KW-0964">Secreted</keyword>
<dbReference type="PROSITE" id="PS51892">
    <property type="entry name" value="SUBTILASE"/>
    <property type="match status" value="1"/>
</dbReference>
<keyword evidence="4" id="KW-0732">Signal</keyword>
<dbReference type="GO" id="GO:0006508">
    <property type="term" value="P:proteolysis"/>
    <property type="evidence" value="ECO:0007669"/>
    <property type="project" value="UniProtKB-KW"/>
</dbReference>
<feature type="active site" description="Charge relay system" evidence="7 8">
    <location>
        <position position="243"/>
    </location>
</feature>
<dbReference type="EMBL" id="LT607411">
    <property type="protein sequence ID" value="SCF02662.1"/>
    <property type="molecule type" value="Genomic_DNA"/>
</dbReference>
<dbReference type="GO" id="GO:0004252">
    <property type="term" value="F:serine-type endopeptidase activity"/>
    <property type="evidence" value="ECO:0007669"/>
    <property type="project" value="UniProtKB-UniRule"/>
</dbReference>
<proteinExistence type="inferred from homology"/>
<dbReference type="PROSITE" id="PS00137">
    <property type="entry name" value="SUBTILASE_HIS"/>
    <property type="match status" value="1"/>
</dbReference>
<dbReference type="InterPro" id="IPR023828">
    <property type="entry name" value="Peptidase_S8_Ser-AS"/>
</dbReference>
<feature type="domain" description="PA" evidence="11">
    <location>
        <begin position="799"/>
        <end position="879"/>
    </location>
</feature>
<feature type="active site" description="Charge relay system" evidence="7 8">
    <location>
        <position position="447"/>
    </location>
</feature>
<keyword evidence="6 8" id="KW-0720">Serine protease</keyword>
<evidence type="ECO:0000256" key="2">
    <source>
        <dbReference type="ARBA" id="ARBA00022525"/>
    </source>
</evidence>
<dbReference type="PROSITE" id="PS00136">
    <property type="entry name" value="SUBTILASE_ASP"/>
    <property type="match status" value="1"/>
</dbReference>
<dbReference type="Gene3D" id="3.40.50.200">
    <property type="entry name" value="Peptidase S8/S53 domain"/>
    <property type="match status" value="1"/>
</dbReference>
<dbReference type="Proteomes" id="UP000198242">
    <property type="component" value="Chromosome I"/>
</dbReference>
<dbReference type="RefSeq" id="WP_089006765.1">
    <property type="nucleotide sequence ID" value="NZ_LT607411.1"/>
</dbReference>
<dbReference type="Gene3D" id="3.50.30.30">
    <property type="match status" value="1"/>
</dbReference>
<dbReference type="InterPro" id="IPR003137">
    <property type="entry name" value="PA_domain"/>
</dbReference>
<evidence type="ECO:0000256" key="5">
    <source>
        <dbReference type="ARBA" id="ARBA00022801"/>
    </source>
</evidence>
<dbReference type="Gene3D" id="2.60.40.10">
    <property type="entry name" value="Immunoglobulins"/>
    <property type="match status" value="1"/>
</dbReference>
<dbReference type="AlphaFoldDB" id="A0A1C4X2F4"/>
<dbReference type="InterPro" id="IPR013783">
    <property type="entry name" value="Ig-like_fold"/>
</dbReference>
<dbReference type="InterPro" id="IPR046450">
    <property type="entry name" value="PA_dom_sf"/>
</dbReference>
<evidence type="ECO:0000256" key="6">
    <source>
        <dbReference type="ARBA" id="ARBA00022825"/>
    </source>
</evidence>
<dbReference type="SUPFAM" id="SSF52025">
    <property type="entry name" value="PA domain"/>
    <property type="match status" value="1"/>
</dbReference>
<evidence type="ECO:0000259" key="10">
    <source>
        <dbReference type="Pfam" id="PF00082"/>
    </source>
</evidence>
<dbReference type="PRINTS" id="PR00723">
    <property type="entry name" value="SUBTILISIN"/>
</dbReference>
<dbReference type="Pfam" id="PF00082">
    <property type="entry name" value="Peptidase_S8"/>
    <property type="match status" value="1"/>
</dbReference>
<evidence type="ECO:0000256" key="1">
    <source>
        <dbReference type="ARBA" id="ARBA00011073"/>
    </source>
</evidence>
<evidence type="ECO:0000256" key="8">
    <source>
        <dbReference type="PROSITE-ProRule" id="PRU01240"/>
    </source>
</evidence>
<dbReference type="OrthoDB" id="5167143at2"/>
<organism evidence="12 13">
    <name type="scientific">Micromonospora viridifaciens</name>
    <dbReference type="NCBI Taxonomy" id="1881"/>
    <lineage>
        <taxon>Bacteria</taxon>
        <taxon>Bacillati</taxon>
        <taxon>Actinomycetota</taxon>
        <taxon>Actinomycetes</taxon>
        <taxon>Micromonosporales</taxon>
        <taxon>Micromonosporaceae</taxon>
        <taxon>Micromonospora</taxon>
    </lineage>
</organism>
<keyword evidence="5 8" id="KW-0378">Hydrolase</keyword>
<dbReference type="PIRSF" id="PIRSF037852">
    <property type="entry name" value="Subtilisin_rel_SAV5721"/>
    <property type="match status" value="1"/>
</dbReference>
<comment type="similarity">
    <text evidence="1 8 9">Belongs to the peptidase S8 family.</text>
</comment>
<protein>
    <submittedName>
        <fullName evidence="12">Serine protease, subtilisin family</fullName>
    </submittedName>
</protein>
<dbReference type="SUPFAM" id="SSF52743">
    <property type="entry name" value="Subtilisin-like"/>
    <property type="match status" value="1"/>
</dbReference>
<evidence type="ECO:0000313" key="13">
    <source>
        <dbReference type="Proteomes" id="UP000198242"/>
    </source>
</evidence>
<dbReference type="InterPro" id="IPR017296">
    <property type="entry name" value="Peptidase_S8A_SAM-P45"/>
</dbReference>
<evidence type="ECO:0000256" key="9">
    <source>
        <dbReference type="RuleBase" id="RU003355"/>
    </source>
</evidence>
<feature type="active site" description="Charge relay system" evidence="7 8">
    <location>
        <position position="275"/>
    </location>
</feature>
<reference evidence="13" key="1">
    <citation type="submission" date="2016-06" db="EMBL/GenBank/DDBJ databases">
        <authorList>
            <person name="Varghese N."/>
            <person name="Submissions Spin"/>
        </authorList>
    </citation>
    <scope>NUCLEOTIDE SEQUENCE [LARGE SCALE GENOMIC DNA]</scope>
    <source>
        <strain evidence="13">DSM 43909</strain>
    </source>
</reference>